<name>A0A481Z7U8_9VIRU</name>
<evidence type="ECO:0000313" key="1">
    <source>
        <dbReference type="EMBL" id="QBK91706.1"/>
    </source>
</evidence>
<gene>
    <name evidence="1" type="ORF">LCPAC304_00320</name>
</gene>
<protein>
    <submittedName>
        <fullName evidence="1">Uncharacterized protein</fullName>
    </submittedName>
</protein>
<organism evidence="1">
    <name type="scientific">Pithovirus LCPAC304</name>
    <dbReference type="NCBI Taxonomy" id="2506594"/>
    <lineage>
        <taxon>Viruses</taxon>
        <taxon>Pithoviruses</taxon>
    </lineage>
</organism>
<accession>A0A481Z7U8</accession>
<dbReference type="EMBL" id="MK500565">
    <property type="protein sequence ID" value="QBK91706.1"/>
    <property type="molecule type" value="Genomic_DNA"/>
</dbReference>
<sequence>MGNSFKHLRFKSTRTKDKVQKPLDKRFKCADAVRVALNAFIDGQDIPEFLIVGFDVTYGWDNMTKRWLTILHKVREMTDSEFGNLTGCSMNLA</sequence>
<reference evidence="1" key="1">
    <citation type="journal article" date="2019" name="MBio">
        <title>Virus Genomes from Deep Sea Sediments Expand the Ocean Megavirome and Support Independent Origins of Viral Gigantism.</title>
        <authorList>
            <person name="Backstrom D."/>
            <person name="Yutin N."/>
            <person name="Jorgensen S.L."/>
            <person name="Dharamshi J."/>
            <person name="Homa F."/>
            <person name="Zaremba-Niedwiedzka K."/>
            <person name="Spang A."/>
            <person name="Wolf Y.I."/>
            <person name="Koonin E.V."/>
            <person name="Ettema T.J."/>
        </authorList>
    </citation>
    <scope>NUCLEOTIDE SEQUENCE</scope>
</reference>
<proteinExistence type="predicted"/>